<name>A0A9P4SC22_9PEZI</name>
<keyword evidence="1" id="KW-0812">Transmembrane</keyword>
<accession>A0A9P4SC22</accession>
<proteinExistence type="predicted"/>
<evidence type="ECO:0000313" key="2">
    <source>
        <dbReference type="EMBL" id="KAF2839837.1"/>
    </source>
</evidence>
<keyword evidence="3" id="KW-1185">Reference proteome</keyword>
<reference evidence="2" key="1">
    <citation type="journal article" date="2020" name="Stud. Mycol.">
        <title>101 Dothideomycetes genomes: a test case for predicting lifestyles and emergence of pathogens.</title>
        <authorList>
            <person name="Haridas S."/>
            <person name="Albert R."/>
            <person name="Binder M."/>
            <person name="Bloem J."/>
            <person name="Labutti K."/>
            <person name="Salamov A."/>
            <person name="Andreopoulos B."/>
            <person name="Baker S."/>
            <person name="Barry K."/>
            <person name="Bills G."/>
            <person name="Bluhm B."/>
            <person name="Cannon C."/>
            <person name="Castanera R."/>
            <person name="Culley D."/>
            <person name="Daum C."/>
            <person name="Ezra D."/>
            <person name="Gonzalez J."/>
            <person name="Henrissat B."/>
            <person name="Kuo A."/>
            <person name="Liang C."/>
            <person name="Lipzen A."/>
            <person name="Lutzoni F."/>
            <person name="Magnuson J."/>
            <person name="Mondo S."/>
            <person name="Nolan M."/>
            <person name="Ohm R."/>
            <person name="Pangilinan J."/>
            <person name="Park H.-J."/>
            <person name="Ramirez L."/>
            <person name="Alfaro M."/>
            <person name="Sun H."/>
            <person name="Tritt A."/>
            <person name="Yoshinaga Y."/>
            <person name="Zwiers L.-H."/>
            <person name="Turgeon B."/>
            <person name="Goodwin S."/>
            <person name="Spatafora J."/>
            <person name="Crous P."/>
            <person name="Grigoriev I."/>
        </authorList>
    </citation>
    <scope>NUCLEOTIDE SEQUENCE</scope>
    <source>
        <strain evidence="2">CBS 101060</strain>
    </source>
</reference>
<evidence type="ECO:0000313" key="3">
    <source>
        <dbReference type="Proteomes" id="UP000799429"/>
    </source>
</evidence>
<gene>
    <name evidence="2" type="ORF">M501DRAFT_738592</name>
</gene>
<evidence type="ECO:0000256" key="1">
    <source>
        <dbReference type="SAM" id="Phobius"/>
    </source>
</evidence>
<sequence length="158" mass="17825">MAMICNARMELISKAPSVGQPEDTATERTGGVLYKSGIPHPMEQPTSPSKLQPSVRYRSPPIQPDVYMRSDTPVQHSQLLGFVVLYCTVLTVVLHSGVLFRMGYVQHAICTVRDMYSTRYVQYGVCTARDMYNTIFIHYEVHSIHGIIWSRAFLLGTL</sequence>
<feature type="transmembrane region" description="Helical" evidence="1">
    <location>
        <begin position="79"/>
        <end position="100"/>
    </location>
</feature>
<protein>
    <submittedName>
        <fullName evidence="2">Uncharacterized protein</fullName>
    </submittedName>
</protein>
<dbReference type="EMBL" id="MU006094">
    <property type="protein sequence ID" value="KAF2839837.1"/>
    <property type="molecule type" value="Genomic_DNA"/>
</dbReference>
<dbReference type="Proteomes" id="UP000799429">
    <property type="component" value="Unassembled WGS sequence"/>
</dbReference>
<dbReference type="AlphaFoldDB" id="A0A9P4SC22"/>
<keyword evidence="1" id="KW-1133">Transmembrane helix</keyword>
<keyword evidence="1" id="KW-0472">Membrane</keyword>
<organism evidence="2 3">
    <name type="scientific">Patellaria atrata CBS 101060</name>
    <dbReference type="NCBI Taxonomy" id="1346257"/>
    <lineage>
        <taxon>Eukaryota</taxon>
        <taxon>Fungi</taxon>
        <taxon>Dikarya</taxon>
        <taxon>Ascomycota</taxon>
        <taxon>Pezizomycotina</taxon>
        <taxon>Dothideomycetes</taxon>
        <taxon>Dothideomycetes incertae sedis</taxon>
        <taxon>Patellariales</taxon>
        <taxon>Patellariaceae</taxon>
        <taxon>Patellaria</taxon>
    </lineage>
</organism>
<comment type="caution">
    <text evidence="2">The sequence shown here is derived from an EMBL/GenBank/DDBJ whole genome shotgun (WGS) entry which is preliminary data.</text>
</comment>